<dbReference type="PANTHER" id="PTHR10434:SF9">
    <property type="entry name" value="PHOSPHOLIPID_GLYCEROL ACYLTRANSFERASE DOMAIN-CONTAINING PROTEIN"/>
    <property type="match status" value="1"/>
</dbReference>
<proteinExistence type="predicted"/>
<dbReference type="InterPro" id="IPR002123">
    <property type="entry name" value="Plipid/glycerol_acylTrfase"/>
</dbReference>
<gene>
    <name evidence="5" type="ORF">C8D93_111143</name>
</gene>
<dbReference type="OrthoDB" id="9796839at2"/>
<keyword evidence="6" id="KW-1185">Reference proteome</keyword>
<dbReference type="GO" id="GO:0003841">
    <property type="term" value="F:1-acylglycerol-3-phosphate O-acyltransferase activity"/>
    <property type="evidence" value="ECO:0007669"/>
    <property type="project" value="TreeGrafter"/>
</dbReference>
<keyword evidence="3 5" id="KW-0012">Acyltransferase</keyword>
<accession>A0A318E415</accession>
<dbReference type="SMART" id="SM00563">
    <property type="entry name" value="PlsC"/>
    <property type="match status" value="1"/>
</dbReference>
<evidence type="ECO:0000313" key="5">
    <source>
        <dbReference type="EMBL" id="PXV64971.1"/>
    </source>
</evidence>
<dbReference type="PANTHER" id="PTHR10434">
    <property type="entry name" value="1-ACYL-SN-GLYCEROL-3-PHOSPHATE ACYLTRANSFERASE"/>
    <property type="match status" value="1"/>
</dbReference>
<dbReference type="SUPFAM" id="SSF69593">
    <property type="entry name" value="Glycerol-3-phosphate (1)-acyltransferase"/>
    <property type="match status" value="1"/>
</dbReference>
<comment type="pathway">
    <text evidence="1">Lipid metabolism.</text>
</comment>
<reference evidence="5 6" key="1">
    <citation type="submission" date="2018-04" db="EMBL/GenBank/DDBJ databases">
        <title>Genomic Encyclopedia of Type Strains, Phase IV (KMG-IV): sequencing the most valuable type-strain genomes for metagenomic binning, comparative biology and taxonomic classification.</title>
        <authorList>
            <person name="Goeker M."/>
        </authorList>
    </citation>
    <scope>NUCLEOTIDE SEQUENCE [LARGE SCALE GENOMIC DNA]</scope>
    <source>
        <strain evidence="5 6">DSM 104150</strain>
    </source>
</reference>
<organism evidence="5 6">
    <name type="scientific">Sinimarinibacterium flocculans</name>
    <dbReference type="NCBI Taxonomy" id="985250"/>
    <lineage>
        <taxon>Bacteria</taxon>
        <taxon>Pseudomonadati</taxon>
        <taxon>Pseudomonadota</taxon>
        <taxon>Gammaproteobacteria</taxon>
        <taxon>Nevskiales</taxon>
        <taxon>Nevskiaceae</taxon>
        <taxon>Sinimarinibacterium</taxon>
    </lineage>
</organism>
<dbReference type="Proteomes" id="UP000248330">
    <property type="component" value="Unassembled WGS sequence"/>
</dbReference>
<evidence type="ECO:0000259" key="4">
    <source>
        <dbReference type="SMART" id="SM00563"/>
    </source>
</evidence>
<protein>
    <submittedName>
        <fullName evidence="5">1-acyl-sn-glycerol-3-phosphate acyltransferase</fullName>
    </submittedName>
</protein>
<evidence type="ECO:0000313" key="6">
    <source>
        <dbReference type="Proteomes" id="UP000248330"/>
    </source>
</evidence>
<feature type="domain" description="Phospholipid/glycerol acyltransferase" evidence="4">
    <location>
        <begin position="43"/>
        <end position="155"/>
    </location>
</feature>
<sequence length="212" mass="23318">MTPVLGPQVPRRGNAFSRWLGRSLLRLIGWGFEGTLPDVPKMVIIGVPHTSNVDGVLAMIGLTALGIRAGTMIKDSAFRGPLGIALRWFGALPVNRRSPKGVVEQTVEVFERERQFVLLIAPEGTRSAAPEWKRGFHHVARSAGVPVVPVAANYRRRRLIFGAPVQPGDYDADLRALLGFYAEHGWPRHPARLSRPVAEALGLAWRPRADDD</sequence>
<dbReference type="GO" id="GO:0006654">
    <property type="term" value="P:phosphatidic acid biosynthetic process"/>
    <property type="evidence" value="ECO:0007669"/>
    <property type="project" value="TreeGrafter"/>
</dbReference>
<comment type="caution">
    <text evidence="5">The sequence shown here is derived from an EMBL/GenBank/DDBJ whole genome shotgun (WGS) entry which is preliminary data.</text>
</comment>
<dbReference type="Pfam" id="PF01553">
    <property type="entry name" value="Acyltransferase"/>
    <property type="match status" value="1"/>
</dbReference>
<evidence type="ECO:0000256" key="2">
    <source>
        <dbReference type="ARBA" id="ARBA00022679"/>
    </source>
</evidence>
<evidence type="ECO:0000256" key="3">
    <source>
        <dbReference type="ARBA" id="ARBA00023315"/>
    </source>
</evidence>
<dbReference type="RefSeq" id="WP_110266512.1">
    <property type="nucleotide sequence ID" value="NZ_CAWNXA010000011.1"/>
</dbReference>
<evidence type="ECO:0000256" key="1">
    <source>
        <dbReference type="ARBA" id="ARBA00005189"/>
    </source>
</evidence>
<keyword evidence="2 5" id="KW-0808">Transferase</keyword>
<dbReference type="EMBL" id="QICN01000011">
    <property type="protein sequence ID" value="PXV64971.1"/>
    <property type="molecule type" value="Genomic_DNA"/>
</dbReference>
<dbReference type="AlphaFoldDB" id="A0A318E415"/>
<name>A0A318E415_9GAMM</name>